<evidence type="ECO:0000313" key="1">
    <source>
        <dbReference type="EMBL" id="KKW32222.1"/>
    </source>
</evidence>
<dbReference type="EMBL" id="LCRH01000036">
    <property type="protein sequence ID" value="KKW32222.1"/>
    <property type="molecule type" value="Genomic_DNA"/>
</dbReference>
<comment type="caution">
    <text evidence="1">The sequence shown here is derived from an EMBL/GenBank/DDBJ whole genome shotgun (WGS) entry which is preliminary data.</text>
</comment>
<dbReference type="Proteomes" id="UP000034054">
    <property type="component" value="Unassembled WGS sequence"/>
</dbReference>
<sequence length="180" mass="20369">MMRIPHSPEELHLHIDRLWNGSPCPDDRLFAEVFISQAKAGIHLRVEAPMLHDQKVPDAPMGSRVEGLWEFDVVELFLVGPGHSYLEVELGAGGHFLALGFDSIRHRSDSYESFAPVLRFEKTGEKLWRSSLTIPWKMVPENLRALNAFAIMAGQFLAYSPVPGEQPDYHQPDHYPSVNL</sequence>
<dbReference type="AlphaFoldDB" id="A0A0G1ZV70"/>
<evidence type="ECO:0000313" key="2">
    <source>
        <dbReference type="Proteomes" id="UP000034054"/>
    </source>
</evidence>
<accession>A0A0G1ZV70</accession>
<dbReference type="PANTHER" id="PTHR31475">
    <property type="entry name" value="UPF0462 PROTEIN"/>
    <property type="match status" value="1"/>
</dbReference>
<dbReference type="Gene3D" id="2.60.40.1190">
    <property type="match status" value="1"/>
</dbReference>
<dbReference type="PANTHER" id="PTHR31475:SF5">
    <property type="entry name" value="UPF0462 PROTEIN C4ORF33 HOMOLOG"/>
    <property type="match status" value="1"/>
</dbReference>
<gene>
    <name evidence="1" type="ORF">UY76_C0036G0003</name>
</gene>
<reference evidence="1 2" key="1">
    <citation type="journal article" date="2015" name="Nature">
        <title>rRNA introns, odd ribosomes, and small enigmatic genomes across a large radiation of phyla.</title>
        <authorList>
            <person name="Brown C.T."/>
            <person name="Hug L.A."/>
            <person name="Thomas B.C."/>
            <person name="Sharon I."/>
            <person name="Castelle C.J."/>
            <person name="Singh A."/>
            <person name="Wilkins M.J."/>
            <person name="Williams K.H."/>
            <person name="Banfield J.F."/>
        </authorList>
    </citation>
    <scope>NUCLEOTIDE SEQUENCE [LARGE SCALE GENOMIC DNA]</scope>
</reference>
<proteinExistence type="predicted"/>
<organism evidence="1 2">
    <name type="scientific">Candidatus Uhrbacteria bacterium GW2011_GWA2_52_8d</name>
    <dbReference type="NCBI Taxonomy" id="1618979"/>
    <lineage>
        <taxon>Bacteria</taxon>
        <taxon>Candidatus Uhriibacteriota</taxon>
    </lineage>
</organism>
<name>A0A0G1ZV70_9BACT</name>
<protein>
    <submittedName>
        <fullName evidence="1">Uncharacterized protein</fullName>
    </submittedName>
</protein>